<dbReference type="Proteomes" id="UP001200313">
    <property type="component" value="Unassembled WGS sequence"/>
</dbReference>
<keyword evidence="3" id="KW-1185">Reference proteome</keyword>
<dbReference type="Gene3D" id="1.10.443.10">
    <property type="entry name" value="Intergrase catalytic core"/>
    <property type="match status" value="1"/>
</dbReference>
<gene>
    <name evidence="2" type="ORF">L0P79_08105</name>
</gene>
<protein>
    <recommendedName>
        <fullName evidence="4">Tyr recombinase domain-containing protein</fullName>
    </recommendedName>
</protein>
<evidence type="ECO:0000313" key="2">
    <source>
        <dbReference type="EMBL" id="MCG4527041.1"/>
    </source>
</evidence>
<reference evidence="2 3" key="1">
    <citation type="submission" date="2022-01" db="EMBL/GenBank/DDBJ databases">
        <title>Collection of gut derived symbiotic bacterial strains cultured from healthy donors.</title>
        <authorList>
            <person name="Lin H."/>
            <person name="Kohout C."/>
            <person name="Waligurski E."/>
            <person name="Pamer E.G."/>
        </authorList>
    </citation>
    <scope>NUCLEOTIDE SEQUENCE [LARGE SCALE GENOMIC DNA]</scope>
    <source>
        <strain evidence="2 3">DFI.3.7</strain>
    </source>
</reference>
<sequence length="168" mass="19489">MYNILTLGFETAKRWNYIAEIPNTKGPSEHYKRRKAWSAEYISKILDQIQEDPILHLSLHLAFVCSLRAGEIVAIDIHSINLDDGSMWISQILERVSDEALKNLSREKIAKVFPKQFSNAKSRLVLKIPKTEGSLRKQYLTQAHWFKKSKSMLLEVRLKKRKTLKPLA</sequence>
<evidence type="ECO:0008006" key="4">
    <source>
        <dbReference type="Google" id="ProtNLM"/>
    </source>
</evidence>
<dbReference type="InterPro" id="IPR013762">
    <property type="entry name" value="Integrase-like_cat_sf"/>
</dbReference>
<dbReference type="EMBL" id="JAKNJB010000011">
    <property type="protein sequence ID" value="MCG4527041.1"/>
    <property type="molecule type" value="Genomic_DNA"/>
</dbReference>
<organism evidence="2 3">
    <name type="scientific">Intestinimonas massiliensis</name>
    <name type="common">ex Afouda et al. 2020</name>
    <dbReference type="NCBI Taxonomy" id="1673721"/>
    <lineage>
        <taxon>Bacteria</taxon>
        <taxon>Bacillati</taxon>
        <taxon>Bacillota</taxon>
        <taxon>Clostridia</taxon>
        <taxon>Eubacteriales</taxon>
        <taxon>Intestinimonas</taxon>
    </lineage>
</organism>
<comment type="caution">
    <text evidence="2">The sequence shown here is derived from an EMBL/GenBank/DDBJ whole genome shotgun (WGS) entry which is preliminary data.</text>
</comment>
<evidence type="ECO:0000256" key="1">
    <source>
        <dbReference type="ARBA" id="ARBA00023172"/>
    </source>
</evidence>
<name>A0ABS9M8B5_9FIRM</name>
<dbReference type="InterPro" id="IPR011010">
    <property type="entry name" value="DNA_brk_join_enz"/>
</dbReference>
<proteinExistence type="predicted"/>
<accession>A0ABS9M8B5</accession>
<dbReference type="SUPFAM" id="SSF56349">
    <property type="entry name" value="DNA breaking-rejoining enzymes"/>
    <property type="match status" value="1"/>
</dbReference>
<keyword evidence="1" id="KW-0233">DNA recombination</keyword>
<dbReference type="RefSeq" id="WP_238073858.1">
    <property type="nucleotide sequence ID" value="NZ_JAKNJB010000011.1"/>
</dbReference>
<evidence type="ECO:0000313" key="3">
    <source>
        <dbReference type="Proteomes" id="UP001200313"/>
    </source>
</evidence>